<dbReference type="RefSeq" id="WP_271636508.1">
    <property type="nucleotide sequence ID" value="NZ_CP094970.1"/>
</dbReference>
<dbReference type="SUPFAM" id="SSF54060">
    <property type="entry name" value="His-Me finger endonucleases"/>
    <property type="match status" value="1"/>
</dbReference>
<proteinExistence type="predicted"/>
<dbReference type="AlphaFoldDB" id="A0AA46TMA4"/>
<reference evidence="4" key="1">
    <citation type="submission" date="2022-01" db="EMBL/GenBank/DDBJ databases">
        <title>Nocardioidaceae gen. sp. A5X3R13.</title>
        <authorList>
            <person name="Lopez Marin M.A."/>
            <person name="Uhlik O."/>
        </authorList>
    </citation>
    <scope>NUCLEOTIDE SEQUENCE</scope>
    <source>
        <strain evidence="4">A5X3R13</strain>
    </source>
</reference>
<dbReference type="EMBL" id="CP094970">
    <property type="protein sequence ID" value="UYM07532.1"/>
    <property type="molecule type" value="Genomic_DNA"/>
</dbReference>
<dbReference type="Proteomes" id="UP001164390">
    <property type="component" value="Chromosome"/>
</dbReference>
<evidence type="ECO:0000256" key="1">
    <source>
        <dbReference type="ARBA" id="ARBA00022722"/>
    </source>
</evidence>
<dbReference type="Pfam" id="PF04231">
    <property type="entry name" value="Endonuclease_1"/>
    <property type="match status" value="1"/>
</dbReference>
<dbReference type="PANTHER" id="PTHR33607">
    <property type="entry name" value="ENDONUCLEASE-1"/>
    <property type="match status" value="1"/>
</dbReference>
<dbReference type="InterPro" id="IPR044925">
    <property type="entry name" value="His-Me_finger_sf"/>
</dbReference>
<keyword evidence="5" id="KW-1185">Reference proteome</keyword>
<accession>A0AA46TMA4</accession>
<keyword evidence="3" id="KW-0732">Signal</keyword>
<feature type="signal peptide" evidence="3">
    <location>
        <begin position="1"/>
        <end position="26"/>
    </location>
</feature>
<gene>
    <name evidence="4" type="ORF">L0C25_10815</name>
</gene>
<evidence type="ECO:0000256" key="2">
    <source>
        <dbReference type="ARBA" id="ARBA00022801"/>
    </source>
</evidence>
<feature type="chain" id="PRO_5041324372" evidence="3">
    <location>
        <begin position="27"/>
        <end position="270"/>
    </location>
</feature>
<evidence type="ECO:0000313" key="4">
    <source>
        <dbReference type="EMBL" id="UYM07532.1"/>
    </source>
</evidence>
<keyword evidence="2" id="KW-0378">Hydrolase</keyword>
<dbReference type="PANTHER" id="PTHR33607:SF2">
    <property type="entry name" value="ENDONUCLEASE-1"/>
    <property type="match status" value="1"/>
</dbReference>
<organism evidence="4 5">
    <name type="scientific">Solicola gregarius</name>
    <dbReference type="NCBI Taxonomy" id="2908642"/>
    <lineage>
        <taxon>Bacteria</taxon>
        <taxon>Bacillati</taxon>
        <taxon>Actinomycetota</taxon>
        <taxon>Actinomycetes</taxon>
        <taxon>Propionibacteriales</taxon>
        <taxon>Nocardioidaceae</taxon>
        <taxon>Solicola</taxon>
    </lineage>
</organism>
<dbReference type="InterPro" id="IPR007346">
    <property type="entry name" value="Endonuclease-I"/>
</dbReference>
<keyword evidence="4" id="KW-0255">Endonuclease</keyword>
<keyword evidence="1" id="KW-0540">Nuclease</keyword>
<name>A0AA46TMA4_9ACTN</name>
<dbReference type="GO" id="GO:0016787">
    <property type="term" value="F:hydrolase activity"/>
    <property type="evidence" value="ECO:0007669"/>
    <property type="project" value="UniProtKB-KW"/>
</dbReference>
<protein>
    <submittedName>
        <fullName evidence="4">Endonuclease</fullName>
    </submittedName>
</protein>
<dbReference type="KEGG" id="sgrg:L0C25_10815"/>
<dbReference type="GO" id="GO:0004519">
    <property type="term" value="F:endonuclease activity"/>
    <property type="evidence" value="ECO:0007669"/>
    <property type="project" value="UniProtKB-KW"/>
</dbReference>
<sequence length="270" mass="29560">MRTKSMSTALLTIGLVAGLSQVPAAAVEVPEPPASVAVADVPDGYYDGAEGKAGEELRSSLHTIISADVTQLTYDEVWEALKVTDEDPANPANVILLYSGESRSEDANGGDADDWNREHVWAKSHGDFGTDIGPGTDVHHLRPTDVTVNSTRGNLDFDEGGEEVEEAPGNYVDGDSWEPRDEVKGDVARMIMYMDVRYDGENGYPDLEVNDAVDNGSNPNIGKISVLLQWNEMDPPDAFEENRNDVIYDQFQHNRNPFVDHPEWAAAIWG</sequence>
<evidence type="ECO:0000313" key="5">
    <source>
        <dbReference type="Proteomes" id="UP001164390"/>
    </source>
</evidence>
<evidence type="ECO:0000256" key="3">
    <source>
        <dbReference type="SAM" id="SignalP"/>
    </source>
</evidence>